<proteinExistence type="predicted"/>
<organism evidence="2 3">
    <name type="scientific">Candidatus Enterovibrio escicola</name>
    <dbReference type="NCBI Taxonomy" id="1927127"/>
    <lineage>
        <taxon>Bacteria</taxon>
        <taxon>Pseudomonadati</taxon>
        <taxon>Pseudomonadota</taxon>
        <taxon>Gammaproteobacteria</taxon>
        <taxon>Vibrionales</taxon>
        <taxon>Vibrionaceae</taxon>
        <taxon>Enterovibrio</taxon>
    </lineage>
</organism>
<dbReference type="InterPro" id="IPR025668">
    <property type="entry name" value="Tnp_DDE_dom"/>
</dbReference>
<name>A0A2A5T5X7_9GAMM</name>
<evidence type="ECO:0000313" key="2">
    <source>
        <dbReference type="EMBL" id="PCS23528.1"/>
    </source>
</evidence>
<gene>
    <name evidence="2" type="ORF">BTN49_0496</name>
</gene>
<accession>A0A2A5T5X7</accession>
<feature type="domain" description="Transposase DDE" evidence="1">
    <location>
        <begin position="17"/>
        <end position="96"/>
    </location>
</feature>
<protein>
    <submittedName>
        <fullName evidence="2">Mobile element protein</fullName>
    </submittedName>
</protein>
<comment type="caution">
    <text evidence="2">The sequence shown here is derived from an EMBL/GenBank/DDBJ whole genome shotgun (WGS) entry which is preliminary data.</text>
</comment>
<dbReference type="EMBL" id="NBYY01000009">
    <property type="protein sequence ID" value="PCS23528.1"/>
    <property type="molecule type" value="Genomic_DNA"/>
</dbReference>
<dbReference type="Proteomes" id="UP000219020">
    <property type="component" value="Unassembled WGS sequence"/>
</dbReference>
<dbReference type="Pfam" id="PF13612">
    <property type="entry name" value="DDE_Tnp_1_3"/>
    <property type="match status" value="1"/>
</dbReference>
<evidence type="ECO:0000259" key="1">
    <source>
        <dbReference type="Pfam" id="PF13612"/>
    </source>
</evidence>
<dbReference type="AlphaFoldDB" id="A0A2A5T5X7"/>
<keyword evidence="3" id="KW-1185">Reference proteome</keyword>
<reference evidence="3" key="1">
    <citation type="submission" date="2017-04" db="EMBL/GenBank/DDBJ databases">
        <title>Genome evolution of the luminous symbionts of deep sea anglerfish.</title>
        <authorList>
            <person name="Hendry T.A."/>
        </authorList>
    </citation>
    <scope>NUCLEOTIDE SEQUENCE [LARGE SCALE GENOMIC DNA]</scope>
</reference>
<sequence length="96" mass="11104">MQCILVALCSYLTHYQARPTGIAFVDSSKLQVYHNLRILRYQVFKGTKKRGKGTMWWFYGFKLYLIINDQGGIILVKVTTANVDDRKPVSEMVDEL</sequence>
<evidence type="ECO:0000313" key="3">
    <source>
        <dbReference type="Proteomes" id="UP000219020"/>
    </source>
</evidence>